<evidence type="ECO:0000313" key="1">
    <source>
        <dbReference type="EMBL" id="RMI33359.1"/>
    </source>
</evidence>
<proteinExistence type="predicted"/>
<dbReference type="Gene3D" id="3.10.180.10">
    <property type="entry name" value="2,3-Dihydroxybiphenyl 1,2-Dioxygenase, domain 1"/>
    <property type="match status" value="2"/>
</dbReference>
<comment type="caution">
    <text evidence="1">The sequence shown here is derived from an EMBL/GenBank/DDBJ whole genome shotgun (WGS) entry which is preliminary data.</text>
</comment>
<accession>A0A3M2L6T4</accession>
<sequence length="209" mass="21840">MDITTETKTGIDSVILEVADPAAAAATYAEAFGLPADLLRFRTAQEPSTGFRGCVLSLVLAQPATVDSYAETALRAGFTVIKPITKSFWGYGGVLQAPDGTLWKLACSEKKNSGPVVREIQEMVLLLGVADVKATKRFYVEQGLTVGKSFGSKYVEFATPGAAVKLALYGRKAAAKDAGVAPEGSGSHRLAIGSAGAAFTDLDGFAWEA</sequence>
<dbReference type="PANTHER" id="PTHR36503">
    <property type="entry name" value="BLR2520 PROTEIN"/>
    <property type="match status" value="1"/>
</dbReference>
<gene>
    <name evidence="1" type="ORF">EBN03_09350</name>
</gene>
<dbReference type="AlphaFoldDB" id="A0A3M2L6T4"/>
<dbReference type="PANTHER" id="PTHR36503:SF1">
    <property type="entry name" value="BLR2520 PROTEIN"/>
    <property type="match status" value="1"/>
</dbReference>
<dbReference type="EMBL" id="RFFH01000003">
    <property type="protein sequence ID" value="RMI33359.1"/>
    <property type="molecule type" value="Genomic_DNA"/>
</dbReference>
<evidence type="ECO:0000313" key="2">
    <source>
        <dbReference type="Proteomes" id="UP000279275"/>
    </source>
</evidence>
<dbReference type="InterPro" id="IPR029068">
    <property type="entry name" value="Glyas_Bleomycin-R_OHBP_Dase"/>
</dbReference>
<organism evidence="1 2">
    <name type="scientific">Nocardia stercoris</name>
    <dbReference type="NCBI Taxonomy" id="2483361"/>
    <lineage>
        <taxon>Bacteria</taxon>
        <taxon>Bacillati</taxon>
        <taxon>Actinomycetota</taxon>
        <taxon>Actinomycetes</taxon>
        <taxon>Mycobacteriales</taxon>
        <taxon>Nocardiaceae</taxon>
        <taxon>Nocardia</taxon>
    </lineage>
</organism>
<dbReference type="Proteomes" id="UP000279275">
    <property type="component" value="Unassembled WGS sequence"/>
</dbReference>
<keyword evidence="2" id="KW-1185">Reference proteome</keyword>
<protein>
    <submittedName>
        <fullName evidence="1">Glyoxalase</fullName>
    </submittedName>
</protein>
<dbReference type="RefSeq" id="WP_122187556.1">
    <property type="nucleotide sequence ID" value="NZ_RFFH01000003.1"/>
</dbReference>
<reference evidence="1 2" key="1">
    <citation type="submission" date="2018-10" db="EMBL/GenBank/DDBJ databases">
        <title>Isolation from cow dung.</title>
        <authorList>
            <person name="Ling L."/>
        </authorList>
    </citation>
    <scope>NUCLEOTIDE SEQUENCE [LARGE SCALE GENOMIC DNA]</scope>
    <source>
        <strain evidence="1 2">NEAU-LL90</strain>
    </source>
</reference>
<dbReference type="SUPFAM" id="SSF54593">
    <property type="entry name" value="Glyoxalase/Bleomycin resistance protein/Dihydroxybiphenyl dioxygenase"/>
    <property type="match status" value="2"/>
</dbReference>
<dbReference type="OrthoDB" id="4825162at2"/>
<name>A0A3M2L6T4_9NOCA</name>